<reference evidence="7 8" key="1">
    <citation type="submission" date="2016-07" db="EMBL/GenBank/DDBJ databases">
        <authorList>
            <consortium name="Pathogen Informatics"/>
        </authorList>
    </citation>
    <scope>NUCLEOTIDE SEQUENCE [LARGE SCALE GENOMIC DNA]</scope>
    <source>
        <strain evidence="3">PvW1</strain>
    </source>
</reference>
<dbReference type="Proteomes" id="UP000196402">
    <property type="component" value="Chromosome 9"/>
</dbReference>
<name>A0A1G4HCF0_PLAVI</name>
<dbReference type="VEuPathDB" id="PlasmoDB:PVW1_090015600"/>
<dbReference type="EMBL" id="LT635620">
    <property type="protein sequence ID" value="VUZ95761.1"/>
    <property type="molecule type" value="Genomic_DNA"/>
</dbReference>
<dbReference type="InterPro" id="IPR050656">
    <property type="entry name" value="PINX1"/>
</dbReference>
<dbReference type="Proteomes" id="UP000220605">
    <property type="component" value="Chromosome 9"/>
</dbReference>
<dbReference type="VEuPathDB" id="PlasmoDB:PVP01_0911100"/>
<organism evidence="5 9">
    <name type="scientific">Plasmodium vivax</name>
    <name type="common">malaria parasite P. vivax</name>
    <dbReference type="NCBI Taxonomy" id="5855"/>
    <lineage>
        <taxon>Eukaryota</taxon>
        <taxon>Sar</taxon>
        <taxon>Alveolata</taxon>
        <taxon>Apicomplexa</taxon>
        <taxon>Aconoidasida</taxon>
        <taxon>Haemosporida</taxon>
        <taxon>Plasmodiidae</taxon>
        <taxon>Plasmodium</taxon>
        <taxon>Plasmodium (Plasmodium)</taxon>
    </lineage>
</organism>
<dbReference type="VEuPathDB" id="PlasmoDB:PVX_091165"/>
<evidence type="ECO:0000313" key="8">
    <source>
        <dbReference type="Proteomes" id="UP000220605"/>
    </source>
</evidence>
<dbReference type="Proteomes" id="UP000305196">
    <property type="component" value="Chromosome 9"/>
</dbReference>
<feature type="domain" description="G-patch" evidence="2">
    <location>
        <begin position="21"/>
        <end position="46"/>
    </location>
</feature>
<evidence type="ECO:0000313" key="6">
    <source>
        <dbReference type="EMBL" id="VUZ95761.1"/>
    </source>
</evidence>
<evidence type="ECO:0000313" key="7">
    <source>
        <dbReference type="Proteomes" id="UP000196402"/>
    </source>
</evidence>
<proteinExistence type="predicted"/>
<dbReference type="EMBL" id="CAJZCX010000007">
    <property type="protein sequence ID" value="CAG9476658.1"/>
    <property type="molecule type" value="Genomic_DNA"/>
</dbReference>
<evidence type="ECO:0000256" key="1">
    <source>
        <dbReference type="SAM" id="MobiDB-lite"/>
    </source>
</evidence>
<dbReference type="AlphaFoldDB" id="A0A1G4HCF0"/>
<dbReference type="VEuPathDB" id="PlasmoDB:PVPAM_090015200"/>
<sequence>MSRKYYEKLLGEIQNQSKPVESKYGSYIMQKFGWAKGKGLGKLENGDVGIMKIRKYGEHGLGYEERKMEEDEKGGMWWENMYNNCAKKINQAGSKTVSLPASEEKPEGKKNENIKYSIFVKKSDTSINSGGDKCVSPNGDDHPSTRESAFEKEKKTEGGGNNPNGGETDGQIKPSGADPNWKVKTGNALISKVAIISKVTNRSKKKKKKKWKKRNEWGKCSAKWKAPAGCTSAQG</sequence>
<evidence type="ECO:0000313" key="3">
    <source>
        <dbReference type="EMBL" id="CAG9476658.1"/>
    </source>
</evidence>
<dbReference type="GO" id="GO:0005730">
    <property type="term" value="C:nucleolus"/>
    <property type="evidence" value="ECO:0007669"/>
    <property type="project" value="TreeGrafter"/>
</dbReference>
<evidence type="ECO:0000313" key="5">
    <source>
        <dbReference type="EMBL" id="SCO72590.1"/>
    </source>
</evidence>
<feature type="compositionally biased region" description="Basic and acidic residues" evidence="1">
    <location>
        <begin position="139"/>
        <end position="157"/>
    </location>
</feature>
<dbReference type="Proteomes" id="UP000779233">
    <property type="component" value="Unassembled WGS sequence"/>
</dbReference>
<dbReference type="GO" id="GO:0003676">
    <property type="term" value="F:nucleic acid binding"/>
    <property type="evidence" value="ECO:0007669"/>
    <property type="project" value="InterPro"/>
</dbReference>
<dbReference type="EMBL" id="LT615264">
    <property type="protein sequence ID" value="SCO72590.1"/>
    <property type="molecule type" value="Genomic_DNA"/>
</dbReference>
<dbReference type="PROSITE" id="PS50174">
    <property type="entry name" value="G_PATCH"/>
    <property type="match status" value="1"/>
</dbReference>
<gene>
    <name evidence="5" type="ORF">PVC01_090013700</name>
    <name evidence="6" type="ORF">PVP01_0911100</name>
    <name evidence="4" type="ORF">PVT01_090014200</name>
    <name evidence="3" type="ORF">PVW1_090015600</name>
</gene>
<accession>A0A1G4HCF0</accession>
<protein>
    <submittedName>
        <fullName evidence="3">(malaria parasite P. vivax) hypothetical protein</fullName>
    </submittedName>
</protein>
<dbReference type="OrthoDB" id="10019757at2759"/>
<dbReference type="PANTHER" id="PTHR23149:SF9">
    <property type="entry name" value="G PATCH DOMAIN-CONTAINING PROTEIN 4"/>
    <property type="match status" value="1"/>
</dbReference>
<dbReference type="InterPro" id="IPR000467">
    <property type="entry name" value="G_patch_dom"/>
</dbReference>
<evidence type="ECO:0000259" key="2">
    <source>
        <dbReference type="PROSITE" id="PS50174"/>
    </source>
</evidence>
<dbReference type="PANTHER" id="PTHR23149">
    <property type="entry name" value="G PATCH DOMAIN CONTAINING PROTEIN"/>
    <property type="match status" value="1"/>
</dbReference>
<feature type="region of interest" description="Disordered" evidence="1">
    <location>
        <begin position="125"/>
        <end position="183"/>
    </location>
</feature>
<evidence type="ECO:0000313" key="4">
    <source>
        <dbReference type="EMBL" id="SCO67202.1"/>
    </source>
</evidence>
<evidence type="ECO:0000313" key="9">
    <source>
        <dbReference type="Proteomes" id="UP000305196"/>
    </source>
</evidence>
<dbReference type="EMBL" id="LT615247">
    <property type="protein sequence ID" value="SCO67202.1"/>
    <property type="molecule type" value="Genomic_DNA"/>
</dbReference>